<dbReference type="AlphaFoldDB" id="A0A0F9M4X8"/>
<comment type="caution">
    <text evidence="1">The sequence shown here is derived from an EMBL/GenBank/DDBJ whole genome shotgun (WGS) entry which is preliminary data.</text>
</comment>
<evidence type="ECO:0000313" key="1">
    <source>
        <dbReference type="EMBL" id="KKM94401.1"/>
    </source>
</evidence>
<dbReference type="EMBL" id="LAZR01006144">
    <property type="protein sequence ID" value="KKM94401.1"/>
    <property type="molecule type" value="Genomic_DNA"/>
</dbReference>
<proteinExistence type="predicted"/>
<accession>A0A0F9M4X8</accession>
<gene>
    <name evidence="1" type="ORF">LCGC14_1198760</name>
</gene>
<name>A0A0F9M4X8_9ZZZZ</name>
<feature type="non-terminal residue" evidence="1">
    <location>
        <position position="101"/>
    </location>
</feature>
<protein>
    <submittedName>
        <fullName evidence="1">Uncharacterized protein</fullName>
    </submittedName>
</protein>
<sequence length="101" mass="12527">MDFNLLEEIIRLTKKSWIFIEENPHILFYKQLIADKNVTWFLKFFTFIDRAIYGDDSIFKTFKYHFDIINQFKEEEEEEFLNYKEINVKEDKQTFLKNILL</sequence>
<reference evidence="1" key="1">
    <citation type="journal article" date="2015" name="Nature">
        <title>Complex archaea that bridge the gap between prokaryotes and eukaryotes.</title>
        <authorList>
            <person name="Spang A."/>
            <person name="Saw J.H."/>
            <person name="Jorgensen S.L."/>
            <person name="Zaremba-Niedzwiedzka K."/>
            <person name="Martijn J."/>
            <person name="Lind A.E."/>
            <person name="van Eijk R."/>
            <person name="Schleper C."/>
            <person name="Guy L."/>
            <person name="Ettema T.J."/>
        </authorList>
    </citation>
    <scope>NUCLEOTIDE SEQUENCE</scope>
</reference>
<organism evidence="1">
    <name type="scientific">marine sediment metagenome</name>
    <dbReference type="NCBI Taxonomy" id="412755"/>
    <lineage>
        <taxon>unclassified sequences</taxon>
        <taxon>metagenomes</taxon>
        <taxon>ecological metagenomes</taxon>
    </lineage>
</organism>